<evidence type="ECO:0000256" key="1">
    <source>
        <dbReference type="ARBA" id="ARBA00022448"/>
    </source>
</evidence>
<dbReference type="SMART" id="SM00382">
    <property type="entry name" value="AAA"/>
    <property type="match status" value="1"/>
</dbReference>
<accession>A0A0H3N8I0</accession>
<dbReference type="KEGG" id="cdc:CD196_3424"/>
<reference evidence="5 6" key="1">
    <citation type="journal article" date="2009" name="Genome Biol.">
        <title>Comparative genome and phenotypic analysis of Clostridium difficile 027 strains provides insight into the evolution of a hypervirulent bacterium.</title>
        <authorList>
            <person name="Stabler R.A."/>
            <person name="He M."/>
            <person name="Dawson L."/>
            <person name="Martin M."/>
            <person name="Valiente E."/>
            <person name="Corton C."/>
            <person name="Lawley T.D."/>
            <person name="Sebaihia M."/>
            <person name="Quail M.A."/>
            <person name="Rose G."/>
            <person name="Gerding D.N."/>
            <person name="Gibert M."/>
            <person name="Popoff M.R."/>
            <person name="Parkhill J."/>
            <person name="Dougan G."/>
            <person name="Wren B.W."/>
        </authorList>
    </citation>
    <scope>NUCLEOTIDE SEQUENCE [LARGE SCALE GENOMIC DNA]</scope>
    <source>
        <strain evidence="5 6">CD196</strain>
    </source>
</reference>
<dbReference type="InterPro" id="IPR003593">
    <property type="entry name" value="AAA+_ATPase"/>
</dbReference>
<dbReference type="InterPro" id="IPR003439">
    <property type="entry name" value="ABC_transporter-like_ATP-bd"/>
</dbReference>
<protein>
    <submittedName>
        <fullName evidence="5">Abc transporter, atp-binding protein</fullName>
    </submittedName>
</protein>
<evidence type="ECO:0000313" key="6">
    <source>
        <dbReference type="Proteomes" id="UP000002068"/>
    </source>
</evidence>
<keyword evidence="2" id="KW-0547">Nucleotide-binding</keyword>
<dbReference type="AlphaFoldDB" id="A0A0H3N8I0"/>
<dbReference type="InterPro" id="IPR017871">
    <property type="entry name" value="ABC_transporter-like_CS"/>
</dbReference>
<sequence>MAKQIFYSLYDYISINVIKLKEERIMIDVKKLYFSYTDKPFVENVSFHVGRGEIFGFLGPSGAGKSTIQKILTGLNTSYKGSVKVAGTEIREHTNRFYENIGVDFEFSTCYEKFTARQNLAYFASLYDKQPRSIDELLHMVGLENDGDKKVADFSKGMRSRLNFIKALVHDPDILFLDEPTSGLDPTNNRLMKDIILAEKKRGKTIIITTHNMYDATELCDQVAFIVAGKVSALDSPHNLIMSRGAAKIHYTYYDKGEKTGECLLDRTTEDKLLKSLISENRLLSIHSSEPTLNDIFVDITGRTLQ</sequence>
<proteinExistence type="predicted"/>
<dbReference type="Proteomes" id="UP000002068">
    <property type="component" value="Chromosome"/>
</dbReference>
<evidence type="ECO:0000313" key="5">
    <source>
        <dbReference type="EMBL" id="CBA66910.1"/>
    </source>
</evidence>
<dbReference type="EMBL" id="FN538970">
    <property type="protein sequence ID" value="CBA66910.1"/>
    <property type="molecule type" value="Genomic_DNA"/>
</dbReference>
<dbReference type="Pfam" id="PF00005">
    <property type="entry name" value="ABC_tran"/>
    <property type="match status" value="1"/>
</dbReference>
<evidence type="ECO:0000256" key="2">
    <source>
        <dbReference type="ARBA" id="ARBA00022741"/>
    </source>
</evidence>
<dbReference type="PANTHER" id="PTHR42711:SF18">
    <property type="entry name" value="ABC TRANSPORTER, ATP-BINDING PROTEIN"/>
    <property type="match status" value="1"/>
</dbReference>
<dbReference type="Gene3D" id="3.40.50.300">
    <property type="entry name" value="P-loop containing nucleotide triphosphate hydrolases"/>
    <property type="match status" value="1"/>
</dbReference>
<dbReference type="PANTHER" id="PTHR42711">
    <property type="entry name" value="ABC TRANSPORTER ATP-BINDING PROTEIN"/>
    <property type="match status" value="1"/>
</dbReference>
<keyword evidence="3 5" id="KW-0067">ATP-binding</keyword>
<dbReference type="HOGENOM" id="CLU_000604_1_2_9"/>
<name>A0A0H3N8I0_CLODC</name>
<feature type="domain" description="ABC transporter" evidence="4">
    <location>
        <begin position="27"/>
        <end position="253"/>
    </location>
</feature>
<dbReference type="SUPFAM" id="SSF52540">
    <property type="entry name" value="P-loop containing nucleoside triphosphate hydrolases"/>
    <property type="match status" value="1"/>
</dbReference>
<evidence type="ECO:0000259" key="4">
    <source>
        <dbReference type="PROSITE" id="PS50893"/>
    </source>
</evidence>
<organism evidence="5 6">
    <name type="scientific">Clostridioides difficile (strain CD196)</name>
    <name type="common">Peptoclostridium difficile</name>
    <dbReference type="NCBI Taxonomy" id="645462"/>
    <lineage>
        <taxon>Bacteria</taxon>
        <taxon>Bacillati</taxon>
        <taxon>Bacillota</taxon>
        <taxon>Clostridia</taxon>
        <taxon>Peptostreptococcales</taxon>
        <taxon>Peptostreptococcaceae</taxon>
        <taxon>Clostridioides</taxon>
    </lineage>
</organism>
<evidence type="ECO:0000256" key="3">
    <source>
        <dbReference type="ARBA" id="ARBA00022840"/>
    </source>
</evidence>
<gene>
    <name evidence="5" type="ordered locus">CD196_3424</name>
</gene>
<dbReference type="GO" id="GO:0005524">
    <property type="term" value="F:ATP binding"/>
    <property type="evidence" value="ECO:0007669"/>
    <property type="project" value="UniProtKB-KW"/>
</dbReference>
<dbReference type="InterPro" id="IPR050763">
    <property type="entry name" value="ABC_transporter_ATP-binding"/>
</dbReference>
<dbReference type="PROSITE" id="PS00211">
    <property type="entry name" value="ABC_TRANSPORTER_1"/>
    <property type="match status" value="1"/>
</dbReference>
<dbReference type="PROSITE" id="PS50893">
    <property type="entry name" value="ABC_TRANSPORTER_2"/>
    <property type="match status" value="1"/>
</dbReference>
<dbReference type="InterPro" id="IPR027417">
    <property type="entry name" value="P-loop_NTPase"/>
</dbReference>
<dbReference type="GO" id="GO:0016887">
    <property type="term" value="F:ATP hydrolysis activity"/>
    <property type="evidence" value="ECO:0007669"/>
    <property type="project" value="InterPro"/>
</dbReference>
<dbReference type="CDD" id="cd03230">
    <property type="entry name" value="ABC_DR_subfamily_A"/>
    <property type="match status" value="1"/>
</dbReference>
<keyword evidence="1" id="KW-0813">Transport</keyword>